<dbReference type="RefSeq" id="WP_344020782.1">
    <property type="nucleotide sequence ID" value="NZ_BAAABX010000010.1"/>
</dbReference>
<evidence type="ECO:0000313" key="3">
    <source>
        <dbReference type="Proteomes" id="UP001500879"/>
    </source>
</evidence>
<dbReference type="EMBL" id="BAAABX010000010">
    <property type="protein sequence ID" value="GAA0393437.1"/>
    <property type="molecule type" value="Genomic_DNA"/>
</dbReference>
<feature type="transmembrane region" description="Helical" evidence="1">
    <location>
        <begin position="98"/>
        <end position="119"/>
    </location>
</feature>
<comment type="caution">
    <text evidence="2">The sequence shown here is derived from an EMBL/GenBank/DDBJ whole genome shotgun (WGS) entry which is preliminary data.</text>
</comment>
<accession>A0ABP3I7S4</accession>
<keyword evidence="3" id="KW-1185">Reference proteome</keyword>
<evidence type="ECO:0000256" key="1">
    <source>
        <dbReference type="SAM" id="Phobius"/>
    </source>
</evidence>
<name>A0ABP3I7S4_9ACTN</name>
<keyword evidence="1" id="KW-1133">Transmembrane helix</keyword>
<evidence type="ECO:0000313" key="2">
    <source>
        <dbReference type="EMBL" id="GAA0393437.1"/>
    </source>
</evidence>
<protein>
    <submittedName>
        <fullName evidence="2">Uncharacterized protein</fullName>
    </submittedName>
</protein>
<sequence>MSGMAAKKGRAWVFAVVMTLLGVSIVVDWSRGEGLDWSSAALLLVVGPQAAGEMLRAHGRVRAAARTGTVANWMVLPAVVVLWAGLVSGWARGEGTPWLPFAAAVLMPLGAAVAGVAALRRRHMRPGPAD</sequence>
<feature type="transmembrane region" description="Helical" evidence="1">
    <location>
        <begin position="67"/>
        <end position="86"/>
    </location>
</feature>
<keyword evidence="1" id="KW-0472">Membrane</keyword>
<dbReference type="Proteomes" id="UP001500879">
    <property type="component" value="Unassembled WGS sequence"/>
</dbReference>
<feature type="transmembrane region" description="Helical" evidence="1">
    <location>
        <begin position="12"/>
        <end position="31"/>
    </location>
</feature>
<reference evidence="3" key="1">
    <citation type="journal article" date="2019" name="Int. J. Syst. Evol. Microbiol.">
        <title>The Global Catalogue of Microorganisms (GCM) 10K type strain sequencing project: providing services to taxonomists for standard genome sequencing and annotation.</title>
        <authorList>
            <consortium name="The Broad Institute Genomics Platform"/>
            <consortium name="The Broad Institute Genome Sequencing Center for Infectious Disease"/>
            <person name="Wu L."/>
            <person name="Ma J."/>
        </authorList>
    </citation>
    <scope>NUCLEOTIDE SEQUENCE [LARGE SCALE GENOMIC DNA]</scope>
    <source>
        <strain evidence="3">JCM 4788</strain>
    </source>
</reference>
<keyword evidence="1" id="KW-0812">Transmembrane</keyword>
<organism evidence="2 3">
    <name type="scientific">Streptomyces luteireticuli</name>
    <dbReference type="NCBI Taxonomy" id="173858"/>
    <lineage>
        <taxon>Bacteria</taxon>
        <taxon>Bacillati</taxon>
        <taxon>Actinomycetota</taxon>
        <taxon>Actinomycetes</taxon>
        <taxon>Kitasatosporales</taxon>
        <taxon>Streptomycetaceae</taxon>
        <taxon>Streptomyces</taxon>
    </lineage>
</organism>
<gene>
    <name evidence="2" type="ORF">GCM10010357_12800</name>
</gene>
<proteinExistence type="predicted"/>